<accession>A0ABN7SPX2</accession>
<name>A0ABN7SPX2_OIKDI</name>
<evidence type="ECO:0000256" key="2">
    <source>
        <dbReference type="SAM" id="Phobius"/>
    </source>
</evidence>
<feature type="region of interest" description="Disordered" evidence="1">
    <location>
        <begin position="169"/>
        <end position="190"/>
    </location>
</feature>
<proteinExistence type="predicted"/>
<sequence>MKDVERFVEEQTSETTCANIAEGAVDAFNRFCAEFDISSKTPEFPECGSNEEIVEWARTAKRIFDENNAKMKGYKESLMTMSRWTLQGTYNYLTHESALKKIAAVANFDHFQGNTLVTVLDNGKLRGFTMNNGTVQKTQRLPGFMRGWKVLTGGRSNVDYRKGGFVSESGNGFKRPNPSEKYDEPRAKRRWGNGYGQRRWNMRSRAQRTKDRVEGSRELALRKGHYLADLRCARATLRRRRGPARFVLVQAYAGAARISSSLSFGEPKNTTAILPCTRKSFDDRLYQFPTTPNQCGVKSGWNAEMRSLSEEDIMLIQCTGWNHNDLYQAMIWVEVQVNRNYSDQKCKSICWYIVLFFLLGGIFGTIMEELSA</sequence>
<protein>
    <submittedName>
        <fullName evidence="3">Oidioi.mRNA.OKI2018_I69.chr1.g52.t1.cds</fullName>
    </submittedName>
</protein>
<keyword evidence="2" id="KW-1133">Transmembrane helix</keyword>
<dbReference type="Proteomes" id="UP001158576">
    <property type="component" value="Chromosome 1"/>
</dbReference>
<feature type="transmembrane region" description="Helical" evidence="2">
    <location>
        <begin position="349"/>
        <end position="367"/>
    </location>
</feature>
<dbReference type="EMBL" id="OU015566">
    <property type="protein sequence ID" value="CAG5101895.1"/>
    <property type="molecule type" value="Genomic_DNA"/>
</dbReference>
<gene>
    <name evidence="3" type="ORF">OKIOD_LOCUS8817</name>
</gene>
<organism evidence="3 4">
    <name type="scientific">Oikopleura dioica</name>
    <name type="common">Tunicate</name>
    <dbReference type="NCBI Taxonomy" id="34765"/>
    <lineage>
        <taxon>Eukaryota</taxon>
        <taxon>Metazoa</taxon>
        <taxon>Chordata</taxon>
        <taxon>Tunicata</taxon>
        <taxon>Appendicularia</taxon>
        <taxon>Copelata</taxon>
        <taxon>Oikopleuridae</taxon>
        <taxon>Oikopleura</taxon>
    </lineage>
</organism>
<keyword evidence="2" id="KW-0812">Transmembrane</keyword>
<keyword evidence="2" id="KW-0472">Membrane</keyword>
<reference evidence="3 4" key="1">
    <citation type="submission" date="2021-04" db="EMBL/GenBank/DDBJ databases">
        <authorList>
            <person name="Bliznina A."/>
        </authorList>
    </citation>
    <scope>NUCLEOTIDE SEQUENCE [LARGE SCALE GENOMIC DNA]</scope>
</reference>
<evidence type="ECO:0000313" key="3">
    <source>
        <dbReference type="EMBL" id="CAG5101895.1"/>
    </source>
</evidence>
<keyword evidence="4" id="KW-1185">Reference proteome</keyword>
<evidence type="ECO:0000313" key="4">
    <source>
        <dbReference type="Proteomes" id="UP001158576"/>
    </source>
</evidence>
<feature type="compositionally biased region" description="Basic and acidic residues" evidence="1">
    <location>
        <begin position="177"/>
        <end position="186"/>
    </location>
</feature>
<evidence type="ECO:0000256" key="1">
    <source>
        <dbReference type="SAM" id="MobiDB-lite"/>
    </source>
</evidence>